<feature type="domain" description="Major facilitator superfamily (MFS) profile" evidence="7">
    <location>
        <begin position="10"/>
        <end position="386"/>
    </location>
</feature>
<keyword evidence="5 6" id="KW-0472">Membrane</keyword>
<comment type="subcellular location">
    <subcellularLocation>
        <location evidence="1">Cell membrane</location>
        <topology evidence="1">Multi-pass membrane protein</topology>
    </subcellularLocation>
</comment>
<feature type="transmembrane region" description="Helical" evidence="6">
    <location>
        <begin position="202"/>
        <end position="223"/>
    </location>
</feature>
<organism evidence="8 9">
    <name type="scientific">Palleronia pontilimi</name>
    <dbReference type="NCBI Taxonomy" id="1964209"/>
    <lineage>
        <taxon>Bacteria</taxon>
        <taxon>Pseudomonadati</taxon>
        <taxon>Pseudomonadota</taxon>
        <taxon>Alphaproteobacteria</taxon>
        <taxon>Rhodobacterales</taxon>
        <taxon>Roseobacteraceae</taxon>
        <taxon>Palleronia</taxon>
    </lineage>
</organism>
<feature type="transmembrane region" description="Helical" evidence="6">
    <location>
        <begin position="273"/>
        <end position="291"/>
    </location>
</feature>
<dbReference type="EMBL" id="JAEKPD010000001">
    <property type="protein sequence ID" value="MBJ3761660.1"/>
    <property type="molecule type" value="Genomic_DNA"/>
</dbReference>
<dbReference type="PROSITE" id="PS50850">
    <property type="entry name" value="MFS"/>
    <property type="match status" value="1"/>
</dbReference>
<evidence type="ECO:0000256" key="6">
    <source>
        <dbReference type="SAM" id="Phobius"/>
    </source>
</evidence>
<dbReference type="Pfam" id="PF07690">
    <property type="entry name" value="MFS_1"/>
    <property type="match status" value="1"/>
</dbReference>
<dbReference type="Proteomes" id="UP000642488">
    <property type="component" value="Unassembled WGS sequence"/>
</dbReference>
<dbReference type="InterPro" id="IPR020846">
    <property type="entry name" value="MFS_dom"/>
</dbReference>
<dbReference type="GO" id="GO:0022857">
    <property type="term" value="F:transmembrane transporter activity"/>
    <property type="evidence" value="ECO:0007669"/>
    <property type="project" value="InterPro"/>
</dbReference>
<keyword evidence="2" id="KW-1003">Cell membrane</keyword>
<keyword evidence="3 6" id="KW-0812">Transmembrane</keyword>
<evidence type="ECO:0000256" key="3">
    <source>
        <dbReference type="ARBA" id="ARBA00022692"/>
    </source>
</evidence>
<evidence type="ECO:0000256" key="4">
    <source>
        <dbReference type="ARBA" id="ARBA00022989"/>
    </source>
</evidence>
<dbReference type="InterPro" id="IPR050189">
    <property type="entry name" value="MFS_Efflux_Transporters"/>
</dbReference>
<gene>
    <name evidence="8" type="ORF">ILP92_02700</name>
</gene>
<dbReference type="PANTHER" id="PTHR43124">
    <property type="entry name" value="PURINE EFFLUX PUMP PBUE"/>
    <property type="match status" value="1"/>
</dbReference>
<dbReference type="Gene3D" id="1.20.1250.20">
    <property type="entry name" value="MFS general substrate transporter like domains"/>
    <property type="match status" value="1"/>
</dbReference>
<feature type="transmembrane region" description="Helical" evidence="6">
    <location>
        <begin position="12"/>
        <end position="32"/>
    </location>
</feature>
<dbReference type="InterPro" id="IPR011701">
    <property type="entry name" value="MFS"/>
</dbReference>
<feature type="transmembrane region" description="Helical" evidence="6">
    <location>
        <begin position="243"/>
        <end position="261"/>
    </location>
</feature>
<feature type="transmembrane region" description="Helical" evidence="6">
    <location>
        <begin position="164"/>
        <end position="181"/>
    </location>
</feature>
<protein>
    <submittedName>
        <fullName evidence="8">MFS transporter</fullName>
    </submittedName>
</protein>
<dbReference type="GO" id="GO:0005886">
    <property type="term" value="C:plasma membrane"/>
    <property type="evidence" value="ECO:0007669"/>
    <property type="project" value="UniProtKB-SubCell"/>
</dbReference>
<feature type="transmembrane region" description="Helical" evidence="6">
    <location>
        <begin position="52"/>
        <end position="71"/>
    </location>
</feature>
<evidence type="ECO:0000256" key="5">
    <source>
        <dbReference type="ARBA" id="ARBA00023136"/>
    </source>
</evidence>
<evidence type="ECO:0000256" key="2">
    <source>
        <dbReference type="ARBA" id="ARBA00022475"/>
    </source>
</evidence>
<feature type="transmembrane region" description="Helical" evidence="6">
    <location>
        <begin position="327"/>
        <end position="353"/>
    </location>
</feature>
<feature type="transmembrane region" description="Helical" evidence="6">
    <location>
        <begin position="297"/>
        <end position="315"/>
    </location>
</feature>
<dbReference type="AlphaFoldDB" id="A0A934IFI4"/>
<comment type="caution">
    <text evidence="8">The sequence shown here is derived from an EMBL/GenBank/DDBJ whole genome shotgun (WGS) entry which is preliminary data.</text>
</comment>
<feature type="transmembrane region" description="Helical" evidence="6">
    <location>
        <begin position="359"/>
        <end position="379"/>
    </location>
</feature>
<feature type="transmembrane region" description="Helical" evidence="6">
    <location>
        <begin position="106"/>
        <end position="126"/>
    </location>
</feature>
<feature type="transmembrane region" description="Helical" evidence="6">
    <location>
        <begin position="76"/>
        <end position="94"/>
    </location>
</feature>
<evidence type="ECO:0000256" key="1">
    <source>
        <dbReference type="ARBA" id="ARBA00004651"/>
    </source>
</evidence>
<evidence type="ECO:0000259" key="7">
    <source>
        <dbReference type="PROSITE" id="PS50850"/>
    </source>
</evidence>
<keyword evidence="9" id="KW-1185">Reference proteome</keyword>
<sequence length="386" mass="39966">MNESVDHRTVIWTLSASNFVIGMGAFVLIGLVTPIADDLSLTPSRVGATMTTYAIAYAILSPLLVSLTGALGRRRVLTLAMTMFALGSLASATAPNELFLHVSRVIAAAGAGMFTPVTASVASALAPPDKRGKALADVIIGLTVAQVLGVPVGSFIGYTFGWRMGFFIVVLLALPCLWLIWTRVPKGLEVAPASLRQLGRTLLNGPVVLAVLFTASFLGAIYVLYTYLAPLLEQTMGFSRNGVTAALVVFGIGAVLGNVLGGRMSDRLGPVRTLVILCAAQAVITPAFSFLPLPAVAVFVLLGIWSVFGWSFMAGQQVRIIGLDPDAASVILSLNAAAIYVGAAVGSAIGAWVLGAFGIGALGFATGIGALVALGHVLLSRWISGR</sequence>
<dbReference type="SUPFAM" id="SSF103473">
    <property type="entry name" value="MFS general substrate transporter"/>
    <property type="match status" value="1"/>
</dbReference>
<feature type="transmembrane region" description="Helical" evidence="6">
    <location>
        <begin position="138"/>
        <end position="158"/>
    </location>
</feature>
<dbReference type="InterPro" id="IPR036259">
    <property type="entry name" value="MFS_trans_sf"/>
</dbReference>
<evidence type="ECO:0000313" key="8">
    <source>
        <dbReference type="EMBL" id="MBJ3761660.1"/>
    </source>
</evidence>
<evidence type="ECO:0000313" key="9">
    <source>
        <dbReference type="Proteomes" id="UP000642488"/>
    </source>
</evidence>
<proteinExistence type="predicted"/>
<dbReference type="PANTHER" id="PTHR43124:SF10">
    <property type="entry name" value="PURINE EFFLUX PUMP PBUE"/>
    <property type="match status" value="1"/>
</dbReference>
<dbReference type="RefSeq" id="WP_198914807.1">
    <property type="nucleotide sequence ID" value="NZ_JAEKPD010000001.1"/>
</dbReference>
<keyword evidence="4 6" id="KW-1133">Transmembrane helix</keyword>
<accession>A0A934IFI4</accession>
<name>A0A934IFI4_9RHOB</name>
<reference evidence="8" key="1">
    <citation type="submission" date="2020-12" db="EMBL/GenBank/DDBJ databases">
        <title>Bacterial taxonomy.</title>
        <authorList>
            <person name="Pan X."/>
        </authorList>
    </citation>
    <scope>NUCLEOTIDE SEQUENCE</scope>
    <source>
        <strain evidence="8">KCTC 52957</strain>
    </source>
</reference>
<dbReference type="CDD" id="cd17324">
    <property type="entry name" value="MFS_NepI_like"/>
    <property type="match status" value="1"/>
</dbReference>